<keyword evidence="2" id="KW-1133">Transmembrane helix</keyword>
<protein>
    <recommendedName>
        <fullName evidence="5">Pilus assembly protein, PilO</fullName>
    </recommendedName>
</protein>
<feature type="region of interest" description="Disordered" evidence="1">
    <location>
        <begin position="226"/>
        <end position="250"/>
    </location>
</feature>
<reference evidence="3 4" key="1">
    <citation type="submission" date="2013-08" db="EMBL/GenBank/DDBJ databases">
        <authorList>
            <person name="Weinstock G."/>
            <person name="Sodergren E."/>
            <person name="Wylie T."/>
            <person name="Fulton L."/>
            <person name="Fulton R."/>
            <person name="Fronick C."/>
            <person name="O'Laughlin M."/>
            <person name="Godfrey J."/>
            <person name="Miner T."/>
            <person name="Herter B."/>
            <person name="Appelbaum E."/>
            <person name="Cordes M."/>
            <person name="Lek S."/>
            <person name="Wollam A."/>
            <person name="Pepin K.H."/>
            <person name="Palsikar V.B."/>
            <person name="Mitreva M."/>
            <person name="Wilson R.K."/>
        </authorList>
    </citation>
    <scope>NUCLEOTIDE SEQUENCE [LARGE SCALE GENOMIC DNA]</scope>
    <source>
        <strain evidence="3 4">ATCC 14665</strain>
    </source>
</reference>
<evidence type="ECO:0000256" key="1">
    <source>
        <dbReference type="SAM" id="MobiDB-lite"/>
    </source>
</evidence>
<feature type="region of interest" description="Disordered" evidence="1">
    <location>
        <begin position="121"/>
        <end position="148"/>
    </location>
</feature>
<dbReference type="EMBL" id="AWVQ01000090">
    <property type="protein sequence ID" value="ERK72770.1"/>
    <property type="molecule type" value="Genomic_DNA"/>
</dbReference>
<gene>
    <name evidence="3" type="ORF">N136_00859</name>
</gene>
<dbReference type="InterPro" id="IPR014717">
    <property type="entry name" value="Transl_elong_EF1B/ribsomal_bS6"/>
</dbReference>
<evidence type="ECO:0000256" key="2">
    <source>
        <dbReference type="SAM" id="Phobius"/>
    </source>
</evidence>
<evidence type="ECO:0000313" key="4">
    <source>
        <dbReference type="Proteomes" id="UP000016605"/>
    </source>
</evidence>
<feature type="transmembrane region" description="Helical" evidence="2">
    <location>
        <begin position="7"/>
        <end position="27"/>
    </location>
</feature>
<evidence type="ECO:0008006" key="5">
    <source>
        <dbReference type="Google" id="ProtNLM"/>
    </source>
</evidence>
<dbReference type="PATRIC" id="fig|1358026.3.peg.747"/>
<feature type="compositionally biased region" description="Low complexity" evidence="1">
    <location>
        <begin position="125"/>
        <end position="148"/>
    </location>
</feature>
<name>U2RBZ6_LEIAQ</name>
<dbReference type="Proteomes" id="UP000016605">
    <property type="component" value="Unassembled WGS sequence"/>
</dbReference>
<dbReference type="AlphaFoldDB" id="U2RBZ6"/>
<keyword evidence="2" id="KW-0472">Membrane</keyword>
<dbReference type="HOGENOM" id="CLU_1110351_0_0_11"/>
<sequence>MIVDKNRLWIICSVLVMALVVAGGWFLGVQPQLAAIADAESQTASVQQTNDTYAQALAKLKKDSEDLPALKAKLASLAASVPEGSDIPAFIDQLNALYTASNVVCVDQAFSDAVAYSPVAPPAAAPASTPAPTSGATPAPTPTTAPTAAGVPPVVSSLITATNFAARPVSVTVRGQYGDILNFVSGLQSGARLFLVTSFSTVPAADTAAPAGTLDAKVSGYVFSLTPEGQDGGAPATPGTSTDAPAQASK</sequence>
<organism evidence="3 4">
    <name type="scientific">Leifsonia aquatica ATCC 14665</name>
    <dbReference type="NCBI Taxonomy" id="1358026"/>
    <lineage>
        <taxon>Bacteria</taxon>
        <taxon>Bacillati</taxon>
        <taxon>Actinomycetota</taxon>
        <taxon>Actinomycetes</taxon>
        <taxon>Micrococcales</taxon>
        <taxon>Microbacteriaceae</taxon>
        <taxon>Leifsonia</taxon>
    </lineage>
</organism>
<feature type="compositionally biased region" description="Polar residues" evidence="1">
    <location>
        <begin position="238"/>
        <end position="250"/>
    </location>
</feature>
<evidence type="ECO:0000313" key="3">
    <source>
        <dbReference type="EMBL" id="ERK72770.1"/>
    </source>
</evidence>
<accession>U2RBZ6</accession>
<dbReference type="Gene3D" id="3.30.70.60">
    <property type="match status" value="1"/>
</dbReference>
<keyword evidence="2" id="KW-0812">Transmembrane</keyword>
<comment type="caution">
    <text evidence="3">The sequence shown here is derived from an EMBL/GenBank/DDBJ whole genome shotgun (WGS) entry which is preliminary data.</text>
</comment>
<proteinExistence type="predicted"/>